<protein>
    <submittedName>
        <fullName evidence="1">Uncharacterized protein</fullName>
    </submittedName>
</protein>
<organism evidence="1 2">
    <name type="scientific">Brumimicrobium aurantiacum</name>
    <dbReference type="NCBI Taxonomy" id="1737063"/>
    <lineage>
        <taxon>Bacteria</taxon>
        <taxon>Pseudomonadati</taxon>
        <taxon>Bacteroidota</taxon>
        <taxon>Flavobacteriia</taxon>
        <taxon>Flavobacteriales</taxon>
        <taxon>Crocinitomicaceae</taxon>
        <taxon>Brumimicrobium</taxon>
    </lineage>
</organism>
<dbReference type="AlphaFoldDB" id="A0A3E1EZ07"/>
<accession>A0A3E1EZ07</accession>
<evidence type="ECO:0000313" key="2">
    <source>
        <dbReference type="Proteomes" id="UP000257127"/>
    </source>
</evidence>
<dbReference type="EMBL" id="QURB01000003">
    <property type="protein sequence ID" value="RFC54799.1"/>
    <property type="molecule type" value="Genomic_DNA"/>
</dbReference>
<keyword evidence="2" id="KW-1185">Reference proteome</keyword>
<reference evidence="1 2" key="1">
    <citation type="submission" date="2018-08" db="EMBL/GenBank/DDBJ databases">
        <title>The draft genome squence of Brumimicrobium sp. N62.</title>
        <authorList>
            <person name="Du Z.-J."/>
            <person name="Luo H.-R."/>
        </authorList>
    </citation>
    <scope>NUCLEOTIDE SEQUENCE [LARGE SCALE GENOMIC DNA]</scope>
    <source>
        <strain evidence="1 2">N62</strain>
    </source>
</reference>
<sequence>MIRKTVLTGKDLSDKVVRDDQSKEILKKKVWRNLNDFPTQFSPHFFQTKPHKRGHLEIGTMRELFPARILNQTTFNGFI</sequence>
<gene>
    <name evidence="1" type="ORF">DXU93_07390</name>
</gene>
<proteinExistence type="predicted"/>
<comment type="caution">
    <text evidence="1">The sequence shown here is derived from an EMBL/GenBank/DDBJ whole genome shotgun (WGS) entry which is preliminary data.</text>
</comment>
<evidence type="ECO:0000313" key="1">
    <source>
        <dbReference type="EMBL" id="RFC54799.1"/>
    </source>
</evidence>
<name>A0A3E1EZ07_9FLAO</name>
<dbReference type="Proteomes" id="UP000257127">
    <property type="component" value="Unassembled WGS sequence"/>
</dbReference>